<gene>
    <name evidence="1" type="ORF">RND71_036783</name>
</gene>
<name>A0AAE1V062_9SOLA</name>
<protein>
    <submittedName>
        <fullName evidence="1">Uncharacterized protein</fullName>
    </submittedName>
</protein>
<dbReference type="EMBL" id="JAVYJV010000020">
    <property type="protein sequence ID" value="KAK4343689.1"/>
    <property type="molecule type" value="Genomic_DNA"/>
</dbReference>
<reference evidence="1" key="1">
    <citation type="submission" date="2023-12" db="EMBL/GenBank/DDBJ databases">
        <title>Genome assembly of Anisodus tanguticus.</title>
        <authorList>
            <person name="Wang Y.-J."/>
        </authorList>
    </citation>
    <scope>NUCLEOTIDE SEQUENCE</scope>
    <source>
        <strain evidence="1">KB-2021</strain>
        <tissue evidence="1">Leaf</tissue>
    </source>
</reference>
<proteinExistence type="predicted"/>
<organism evidence="1 2">
    <name type="scientific">Anisodus tanguticus</name>
    <dbReference type="NCBI Taxonomy" id="243964"/>
    <lineage>
        <taxon>Eukaryota</taxon>
        <taxon>Viridiplantae</taxon>
        <taxon>Streptophyta</taxon>
        <taxon>Embryophyta</taxon>
        <taxon>Tracheophyta</taxon>
        <taxon>Spermatophyta</taxon>
        <taxon>Magnoliopsida</taxon>
        <taxon>eudicotyledons</taxon>
        <taxon>Gunneridae</taxon>
        <taxon>Pentapetalae</taxon>
        <taxon>asterids</taxon>
        <taxon>lamiids</taxon>
        <taxon>Solanales</taxon>
        <taxon>Solanaceae</taxon>
        <taxon>Solanoideae</taxon>
        <taxon>Hyoscyameae</taxon>
        <taxon>Anisodus</taxon>
    </lineage>
</organism>
<evidence type="ECO:0000313" key="1">
    <source>
        <dbReference type="EMBL" id="KAK4343689.1"/>
    </source>
</evidence>
<dbReference type="AlphaFoldDB" id="A0AAE1V062"/>
<keyword evidence="2" id="KW-1185">Reference proteome</keyword>
<sequence length="199" mass="22899">MARAINALAIFGPLQLCTNETYSLCLTIFGKGAHFSRANFSLNNDIGVCFGSIYTTKKLPIEGQNRRNIGLPFRSRRFFQTDAIRQLKPTESPFFDPGLTTRGFAQLHFQPEGCEFESPREQRELLRGAEKKQFFKIYKTNTIITIIHELHYVESKSDHDTHGPLPLYWKLVTDLNIVDGYFLNILFTWIPWQSTCVTS</sequence>
<dbReference type="Proteomes" id="UP001291623">
    <property type="component" value="Unassembled WGS sequence"/>
</dbReference>
<evidence type="ECO:0000313" key="2">
    <source>
        <dbReference type="Proteomes" id="UP001291623"/>
    </source>
</evidence>
<comment type="caution">
    <text evidence="1">The sequence shown here is derived from an EMBL/GenBank/DDBJ whole genome shotgun (WGS) entry which is preliminary data.</text>
</comment>
<accession>A0AAE1V062</accession>